<comment type="caution">
    <text evidence="2">The sequence shown here is derived from an EMBL/GenBank/DDBJ whole genome shotgun (WGS) entry which is preliminary data.</text>
</comment>
<reference evidence="2" key="1">
    <citation type="submission" date="2020-12" db="EMBL/GenBank/DDBJ databases">
        <title>The genome sequence of Inhella sp. 4Y17.</title>
        <authorList>
            <person name="Liu Y."/>
        </authorList>
    </citation>
    <scope>NUCLEOTIDE SEQUENCE</scope>
    <source>
        <strain evidence="2">4Y10</strain>
    </source>
</reference>
<feature type="chain" id="PRO_5037965983" evidence="1">
    <location>
        <begin position="26"/>
        <end position="143"/>
    </location>
</feature>
<evidence type="ECO:0000313" key="3">
    <source>
        <dbReference type="Proteomes" id="UP000620139"/>
    </source>
</evidence>
<dbReference type="EMBL" id="JAEDAL010000007">
    <property type="protein sequence ID" value="MBH9553751.1"/>
    <property type="molecule type" value="Genomic_DNA"/>
</dbReference>
<dbReference type="RefSeq" id="WP_198101375.1">
    <property type="nucleotide sequence ID" value="NZ_JAEDAL010000007.1"/>
</dbReference>
<dbReference type="Pfam" id="PF09912">
    <property type="entry name" value="DUF2141"/>
    <property type="match status" value="1"/>
</dbReference>
<protein>
    <submittedName>
        <fullName evidence="2">DUF2141 domain-containing protein</fullName>
    </submittedName>
</protein>
<accession>A0A931IY51</accession>
<name>A0A931IY51_9BURK</name>
<evidence type="ECO:0000313" key="2">
    <source>
        <dbReference type="EMBL" id="MBH9553751.1"/>
    </source>
</evidence>
<keyword evidence="3" id="KW-1185">Reference proteome</keyword>
<keyword evidence="1" id="KW-0732">Signal</keyword>
<dbReference type="AlphaFoldDB" id="A0A931IY51"/>
<dbReference type="InterPro" id="IPR018673">
    <property type="entry name" value="DUF2141"/>
</dbReference>
<sequence>MVKRLMASSALAATLMMGVNPSAQAATLELTIEGLKASEGQLLVAVFDRPEVWLRGAALKGARVKVEGRSLTVVIDDLPDGAEVAVSAVQDLNGNGRMDRNAVGMPMEPYGFSRDAAGSFGPPSFEAAKITVQGHTKATLTLN</sequence>
<organism evidence="2 3">
    <name type="scientific">Inhella gelatinilytica</name>
    <dbReference type="NCBI Taxonomy" id="2795030"/>
    <lineage>
        <taxon>Bacteria</taxon>
        <taxon>Pseudomonadati</taxon>
        <taxon>Pseudomonadota</taxon>
        <taxon>Betaproteobacteria</taxon>
        <taxon>Burkholderiales</taxon>
        <taxon>Sphaerotilaceae</taxon>
        <taxon>Inhella</taxon>
    </lineage>
</organism>
<dbReference type="Proteomes" id="UP000620139">
    <property type="component" value="Unassembled WGS sequence"/>
</dbReference>
<gene>
    <name evidence="2" type="ORF">I7X43_12945</name>
</gene>
<feature type="signal peptide" evidence="1">
    <location>
        <begin position="1"/>
        <end position="25"/>
    </location>
</feature>
<proteinExistence type="predicted"/>
<evidence type="ECO:0000256" key="1">
    <source>
        <dbReference type="SAM" id="SignalP"/>
    </source>
</evidence>